<dbReference type="PANTHER" id="PTHR32060">
    <property type="entry name" value="TAIL-SPECIFIC PROTEASE"/>
    <property type="match status" value="1"/>
</dbReference>
<dbReference type="Gene3D" id="3.90.226.10">
    <property type="entry name" value="2-enoyl-CoA Hydratase, Chain A, domain 1"/>
    <property type="match status" value="1"/>
</dbReference>
<dbReference type="AlphaFoldDB" id="A0A545TC56"/>
<evidence type="ECO:0000313" key="4">
    <source>
        <dbReference type="Proteomes" id="UP000317839"/>
    </source>
</evidence>
<dbReference type="InterPro" id="IPR005151">
    <property type="entry name" value="Tail-specific_protease"/>
</dbReference>
<name>A0A545TC56_9GAMM</name>
<dbReference type="InterPro" id="IPR029045">
    <property type="entry name" value="ClpP/crotonase-like_dom_sf"/>
</dbReference>
<dbReference type="RefSeq" id="WP_142941423.1">
    <property type="nucleotide sequence ID" value="NZ_VIKR01000002.1"/>
</dbReference>
<organism evidence="3 4">
    <name type="scientific">Aliikangiella marina</name>
    <dbReference type="NCBI Taxonomy" id="1712262"/>
    <lineage>
        <taxon>Bacteria</taxon>
        <taxon>Pseudomonadati</taxon>
        <taxon>Pseudomonadota</taxon>
        <taxon>Gammaproteobacteria</taxon>
        <taxon>Oceanospirillales</taxon>
        <taxon>Pleioneaceae</taxon>
        <taxon>Aliikangiella</taxon>
    </lineage>
</organism>
<gene>
    <name evidence="3" type="ORF">FLL45_07540</name>
</gene>
<proteinExistence type="predicted"/>
<evidence type="ECO:0000313" key="3">
    <source>
        <dbReference type="EMBL" id="TQV74805.1"/>
    </source>
</evidence>
<feature type="signal peptide" evidence="1">
    <location>
        <begin position="1"/>
        <end position="23"/>
    </location>
</feature>
<dbReference type="PROSITE" id="PS51257">
    <property type="entry name" value="PROKAR_LIPOPROTEIN"/>
    <property type="match status" value="1"/>
</dbReference>
<dbReference type="SUPFAM" id="SSF52096">
    <property type="entry name" value="ClpP/crotonase"/>
    <property type="match status" value="1"/>
</dbReference>
<dbReference type="GO" id="GO:0007165">
    <property type="term" value="P:signal transduction"/>
    <property type="evidence" value="ECO:0007669"/>
    <property type="project" value="TreeGrafter"/>
</dbReference>
<keyword evidence="4" id="KW-1185">Reference proteome</keyword>
<comment type="caution">
    <text evidence="3">The sequence shown here is derived from an EMBL/GenBank/DDBJ whole genome shotgun (WGS) entry which is preliminary data.</text>
</comment>
<dbReference type="GO" id="GO:0008236">
    <property type="term" value="F:serine-type peptidase activity"/>
    <property type="evidence" value="ECO:0007669"/>
    <property type="project" value="InterPro"/>
</dbReference>
<sequence>MTRSQRLLTSLLILLTMAGCASLAPQQEETIQITGSRAVPEALATTQISPELLKADLAIFRERLTAIHPDPFARFPATDFEAAYAQLRETLNYPLSRSEFFLQLAPLVAQLRDVHSFIDLPTDQNGELANRDETMFPLAVIVHEGKLWVAADLSAENKVPTGAQITEINNAPVEFLLRKMRSLTAMETDTGQNRKIQLDFSRLLAAMGYAAMNYQVAFQWQNETLAVDLPGLVIRKSSNEPKKASFYGYSRLSPTTSLIWLNDFNETPEKFSEFLAEKFTQMSEYRVQNLIIDVRYNQGGLSENLKNLIAFIASKPVYWANQGTIKVSENLKQNHVERTKQRRENKYSWGLQWLPLEWTDSLQHSIWWADLGETITLQLDSVQPQQNYKPNKVWVLTNGFCYSACSLFVASVNHYGLAKTMGEKVGSLADSQFVYPVSIKLPHSGLILSLPTMRLEFDAASEQPLIEPQETVKRSIEDIKNRNDPVLNKALREAEESVFYKLGKKP</sequence>
<dbReference type="GO" id="GO:0004175">
    <property type="term" value="F:endopeptidase activity"/>
    <property type="evidence" value="ECO:0007669"/>
    <property type="project" value="TreeGrafter"/>
</dbReference>
<dbReference type="GO" id="GO:0006508">
    <property type="term" value="P:proteolysis"/>
    <property type="evidence" value="ECO:0007669"/>
    <property type="project" value="InterPro"/>
</dbReference>
<dbReference type="PANTHER" id="PTHR32060:SF30">
    <property type="entry name" value="CARBOXY-TERMINAL PROCESSING PROTEASE CTPA"/>
    <property type="match status" value="1"/>
</dbReference>
<feature type="chain" id="PRO_5021862167" description="Tail specific protease domain-containing protein" evidence="1">
    <location>
        <begin position="24"/>
        <end position="506"/>
    </location>
</feature>
<dbReference type="GO" id="GO:0030288">
    <property type="term" value="C:outer membrane-bounded periplasmic space"/>
    <property type="evidence" value="ECO:0007669"/>
    <property type="project" value="TreeGrafter"/>
</dbReference>
<protein>
    <recommendedName>
        <fullName evidence="2">Tail specific protease domain-containing protein</fullName>
    </recommendedName>
</protein>
<dbReference type="Pfam" id="PF03572">
    <property type="entry name" value="Peptidase_S41"/>
    <property type="match status" value="1"/>
</dbReference>
<keyword evidence="1" id="KW-0732">Signal</keyword>
<evidence type="ECO:0000259" key="2">
    <source>
        <dbReference type="Pfam" id="PF03572"/>
    </source>
</evidence>
<dbReference type="Proteomes" id="UP000317839">
    <property type="component" value="Unassembled WGS sequence"/>
</dbReference>
<reference evidence="3 4" key="1">
    <citation type="submission" date="2019-06" db="EMBL/GenBank/DDBJ databases">
        <title>Draft genome of Aliikangiella marina GYP-15.</title>
        <authorList>
            <person name="Wang G."/>
        </authorList>
    </citation>
    <scope>NUCLEOTIDE SEQUENCE [LARGE SCALE GENOMIC DNA]</scope>
    <source>
        <strain evidence="3 4">GYP-15</strain>
    </source>
</reference>
<dbReference type="OrthoDB" id="6397760at2"/>
<feature type="domain" description="Tail specific protease" evidence="2">
    <location>
        <begin position="258"/>
        <end position="455"/>
    </location>
</feature>
<accession>A0A545TC56</accession>
<dbReference type="EMBL" id="VIKR01000002">
    <property type="protein sequence ID" value="TQV74805.1"/>
    <property type="molecule type" value="Genomic_DNA"/>
</dbReference>
<evidence type="ECO:0000256" key="1">
    <source>
        <dbReference type="SAM" id="SignalP"/>
    </source>
</evidence>